<keyword evidence="5 6" id="KW-0472">Membrane</keyword>
<evidence type="ECO:0000313" key="9">
    <source>
        <dbReference type="Proteomes" id="UP000783253"/>
    </source>
</evidence>
<keyword evidence="3 6" id="KW-0812">Transmembrane</keyword>
<keyword evidence="9" id="KW-1185">Reference proteome</keyword>
<comment type="caution">
    <text evidence="8">The sequence shown here is derived from an EMBL/GenBank/DDBJ whole genome shotgun (WGS) entry which is preliminary data.</text>
</comment>
<feature type="transmembrane region" description="Helical" evidence="6">
    <location>
        <begin position="126"/>
        <end position="143"/>
    </location>
</feature>
<dbReference type="Proteomes" id="UP000783253">
    <property type="component" value="Unassembled WGS sequence"/>
</dbReference>
<feature type="transmembrane region" description="Helical" evidence="6">
    <location>
        <begin position="73"/>
        <end position="94"/>
    </location>
</feature>
<dbReference type="PANTHER" id="PTHR22911:SF6">
    <property type="entry name" value="SOLUTE CARRIER FAMILY 35 MEMBER G1"/>
    <property type="match status" value="1"/>
</dbReference>
<protein>
    <submittedName>
        <fullName evidence="8">DMT family transporter</fullName>
    </submittedName>
</protein>
<dbReference type="InterPro" id="IPR000620">
    <property type="entry name" value="EamA_dom"/>
</dbReference>
<sequence length="296" mass="31623">MMSAPDHSLKPVLATMAGIALFSAMDAVMKSASIAVGAYSAYLLRCAIGFAIIAPFWYWRGGRMPKGEVLKVHLVRGVVVAFMGWTFFASLVRLPLAEAIAISFVAPLIALYLAAILLGETIERRAVFAALLGLAGVVVIVGGRIGREKLTEDTMLGLMLIGISALLYAWNLVLQRQQALVAGPAEVSTFQNGVVTLTLLAGAPFLLELPEGRAWLEVTAGALLAVGAALFLAWAYARAEAQRLVPIEYTGFLWASLFGWLYFGEGVSGATIIGAALIIIGCWIATRRRRPEQSAL</sequence>
<accession>A0ABS7J3G8</accession>
<feature type="transmembrane region" description="Helical" evidence="6">
    <location>
        <begin position="269"/>
        <end position="286"/>
    </location>
</feature>
<proteinExistence type="inferred from homology"/>
<gene>
    <name evidence="8" type="ORF">K3152_12420</name>
</gene>
<dbReference type="RefSeq" id="WP_221574457.1">
    <property type="nucleotide sequence ID" value="NZ_JAIGNK010000004.1"/>
</dbReference>
<name>A0ABS7J3G8_9SPHN</name>
<evidence type="ECO:0000256" key="5">
    <source>
        <dbReference type="ARBA" id="ARBA00023136"/>
    </source>
</evidence>
<evidence type="ECO:0000256" key="3">
    <source>
        <dbReference type="ARBA" id="ARBA00022692"/>
    </source>
</evidence>
<feature type="domain" description="EamA" evidence="7">
    <location>
        <begin position="12"/>
        <end position="141"/>
    </location>
</feature>
<comment type="similarity">
    <text evidence="2">Belongs to the drug/metabolite transporter (DMT) superfamily. 10 TMS drug/metabolite exporter (DME) (TC 2.A.7.3) family.</text>
</comment>
<feature type="transmembrane region" description="Helical" evidence="6">
    <location>
        <begin position="244"/>
        <end position="263"/>
    </location>
</feature>
<feature type="transmembrane region" description="Helical" evidence="6">
    <location>
        <begin position="100"/>
        <end position="119"/>
    </location>
</feature>
<dbReference type="InterPro" id="IPR037185">
    <property type="entry name" value="EmrE-like"/>
</dbReference>
<evidence type="ECO:0000256" key="2">
    <source>
        <dbReference type="ARBA" id="ARBA00009853"/>
    </source>
</evidence>
<comment type="subcellular location">
    <subcellularLocation>
        <location evidence="1">Membrane</location>
        <topology evidence="1">Multi-pass membrane protein</topology>
    </subcellularLocation>
</comment>
<reference evidence="8 9" key="1">
    <citation type="submission" date="2021-08" db="EMBL/GenBank/DDBJ databases">
        <title>Comparative Genomics Analysis of the Genus Qipengyuania Reveals Extensive Genetic Diversity and Metabolic Versatility, Including the Description of Fifteen Novel Species.</title>
        <authorList>
            <person name="Liu Y."/>
        </authorList>
    </citation>
    <scope>NUCLEOTIDE SEQUENCE [LARGE SCALE GENOMIC DNA]</scope>
    <source>
        <strain evidence="8 9">1NDH17</strain>
    </source>
</reference>
<feature type="transmembrane region" description="Helical" evidence="6">
    <location>
        <begin position="218"/>
        <end position="237"/>
    </location>
</feature>
<keyword evidence="4 6" id="KW-1133">Transmembrane helix</keyword>
<evidence type="ECO:0000256" key="1">
    <source>
        <dbReference type="ARBA" id="ARBA00004141"/>
    </source>
</evidence>
<dbReference type="SUPFAM" id="SSF103481">
    <property type="entry name" value="Multidrug resistance efflux transporter EmrE"/>
    <property type="match status" value="2"/>
</dbReference>
<evidence type="ECO:0000259" key="7">
    <source>
        <dbReference type="Pfam" id="PF00892"/>
    </source>
</evidence>
<organism evidence="8 9">
    <name type="scientific">Qipengyuania polymorpha</name>
    <dbReference type="NCBI Taxonomy" id="2867234"/>
    <lineage>
        <taxon>Bacteria</taxon>
        <taxon>Pseudomonadati</taxon>
        <taxon>Pseudomonadota</taxon>
        <taxon>Alphaproteobacteria</taxon>
        <taxon>Sphingomonadales</taxon>
        <taxon>Erythrobacteraceae</taxon>
        <taxon>Qipengyuania</taxon>
    </lineage>
</organism>
<dbReference type="Pfam" id="PF00892">
    <property type="entry name" value="EamA"/>
    <property type="match status" value="2"/>
</dbReference>
<feature type="domain" description="EamA" evidence="7">
    <location>
        <begin position="156"/>
        <end position="285"/>
    </location>
</feature>
<evidence type="ECO:0000313" key="8">
    <source>
        <dbReference type="EMBL" id="MBX7459056.1"/>
    </source>
</evidence>
<dbReference type="PANTHER" id="PTHR22911">
    <property type="entry name" value="ACYL-MALONYL CONDENSING ENZYME-RELATED"/>
    <property type="match status" value="1"/>
</dbReference>
<evidence type="ECO:0000256" key="6">
    <source>
        <dbReference type="SAM" id="Phobius"/>
    </source>
</evidence>
<dbReference type="EMBL" id="JAIGNK010000004">
    <property type="protein sequence ID" value="MBX7459056.1"/>
    <property type="molecule type" value="Genomic_DNA"/>
</dbReference>
<dbReference type="Gene3D" id="1.10.3730.20">
    <property type="match status" value="1"/>
</dbReference>
<feature type="transmembrane region" description="Helical" evidence="6">
    <location>
        <begin position="155"/>
        <end position="173"/>
    </location>
</feature>
<feature type="transmembrane region" description="Helical" evidence="6">
    <location>
        <begin position="185"/>
        <end position="206"/>
    </location>
</feature>
<feature type="transmembrane region" description="Helical" evidence="6">
    <location>
        <begin position="41"/>
        <end position="61"/>
    </location>
</feature>
<evidence type="ECO:0000256" key="4">
    <source>
        <dbReference type="ARBA" id="ARBA00022989"/>
    </source>
</evidence>